<evidence type="ECO:0000313" key="8">
    <source>
        <dbReference type="Proteomes" id="UP000614424"/>
    </source>
</evidence>
<feature type="transmembrane region" description="Helical" evidence="5">
    <location>
        <begin position="196"/>
        <end position="214"/>
    </location>
</feature>
<dbReference type="GO" id="GO:0016020">
    <property type="term" value="C:membrane"/>
    <property type="evidence" value="ECO:0007669"/>
    <property type="project" value="UniProtKB-SubCell"/>
</dbReference>
<feature type="transmembrane region" description="Helical" evidence="5">
    <location>
        <begin position="165"/>
        <end position="184"/>
    </location>
</feature>
<feature type="transmembrane region" description="Helical" evidence="5">
    <location>
        <begin position="61"/>
        <end position="83"/>
    </location>
</feature>
<protein>
    <submittedName>
        <fullName evidence="7">Ferric reductase-like transmembrane domain-containing protein</fullName>
    </submittedName>
</protein>
<reference evidence="7 8" key="1">
    <citation type="submission" date="2020-08" db="EMBL/GenBank/DDBJ databases">
        <title>Bridging the membrane lipid divide: bacteria of the FCB group superphylum have the potential to synthesize archaeal ether lipids.</title>
        <authorList>
            <person name="Villanueva L."/>
            <person name="Von Meijenfeldt F.A.B."/>
            <person name="Westbye A.B."/>
            <person name="Yadav S."/>
            <person name="Hopmans E.C."/>
            <person name="Dutilh B.E."/>
            <person name="Sinninghe Damste J.S."/>
        </authorList>
    </citation>
    <scope>NUCLEOTIDE SEQUENCE [LARGE SCALE GENOMIC DNA]</scope>
    <source>
        <strain evidence="7">NIOZ-UU47</strain>
    </source>
</reference>
<dbReference type="InterPro" id="IPR013130">
    <property type="entry name" value="Fe3_Rdtase_TM_dom"/>
</dbReference>
<comment type="caution">
    <text evidence="7">The sequence shown here is derived from an EMBL/GenBank/DDBJ whole genome shotgun (WGS) entry which is preliminary data.</text>
</comment>
<feature type="transmembrane region" description="Helical" evidence="5">
    <location>
        <begin position="95"/>
        <end position="114"/>
    </location>
</feature>
<keyword evidence="3 5" id="KW-1133">Transmembrane helix</keyword>
<keyword evidence="2 5" id="KW-0812">Transmembrane</keyword>
<evidence type="ECO:0000256" key="4">
    <source>
        <dbReference type="ARBA" id="ARBA00023136"/>
    </source>
</evidence>
<name>A0A8J6TFR4_9BACT</name>
<dbReference type="Proteomes" id="UP000614424">
    <property type="component" value="Unassembled WGS sequence"/>
</dbReference>
<feature type="transmembrane region" description="Helical" evidence="5">
    <location>
        <begin position="21"/>
        <end position="41"/>
    </location>
</feature>
<comment type="subcellular location">
    <subcellularLocation>
        <location evidence="1">Membrane</location>
        <topology evidence="1">Multi-pass membrane protein</topology>
    </subcellularLocation>
</comment>
<evidence type="ECO:0000256" key="1">
    <source>
        <dbReference type="ARBA" id="ARBA00004141"/>
    </source>
</evidence>
<dbReference type="Pfam" id="PF01794">
    <property type="entry name" value="Ferric_reduct"/>
    <property type="match status" value="1"/>
</dbReference>
<keyword evidence="4 5" id="KW-0472">Membrane</keyword>
<evidence type="ECO:0000256" key="2">
    <source>
        <dbReference type="ARBA" id="ARBA00022692"/>
    </source>
</evidence>
<organism evidence="7 8">
    <name type="scientific">Candidatus Desulfobia pelagia</name>
    <dbReference type="NCBI Taxonomy" id="2841692"/>
    <lineage>
        <taxon>Bacteria</taxon>
        <taxon>Pseudomonadati</taxon>
        <taxon>Thermodesulfobacteriota</taxon>
        <taxon>Desulfobulbia</taxon>
        <taxon>Desulfobulbales</taxon>
        <taxon>Desulfobulbaceae</taxon>
        <taxon>Candidatus Desulfobia</taxon>
    </lineage>
</organism>
<dbReference type="EMBL" id="JACNJZ010000101">
    <property type="protein sequence ID" value="MBC8317723.1"/>
    <property type="molecule type" value="Genomic_DNA"/>
</dbReference>
<accession>A0A8J6TFR4</accession>
<evidence type="ECO:0000256" key="3">
    <source>
        <dbReference type="ARBA" id="ARBA00022989"/>
    </source>
</evidence>
<feature type="transmembrane region" description="Helical" evidence="5">
    <location>
        <begin position="134"/>
        <end position="153"/>
    </location>
</feature>
<proteinExistence type="predicted"/>
<gene>
    <name evidence="7" type="ORF">H8E41_07430</name>
</gene>
<dbReference type="AlphaFoldDB" id="A0A8J6TFR4"/>
<feature type="domain" description="Ferric oxidoreductase" evidence="6">
    <location>
        <begin position="64"/>
        <end position="178"/>
    </location>
</feature>
<sequence>MDQKQNTSKRQITGSNVFLKILFVLVILGLLSGAASLPFLYKSTSIWYKLGFDRVLLLSGQVVGMLAATLVFLQIFYISHLPFLERVFGSQRLIAMHKFSAAIIACLVLIHPMLVFAPDGITKLSFEQKNWPEYVGAVLWIIIFTIFVTSRWRTSLKISFPSWRIFHRITVVAALVLVSVHMLFVSDTFVAGIPRYAVFCVLAVNAGLWLRLRLRR</sequence>
<evidence type="ECO:0000256" key="5">
    <source>
        <dbReference type="SAM" id="Phobius"/>
    </source>
</evidence>
<evidence type="ECO:0000259" key="6">
    <source>
        <dbReference type="Pfam" id="PF01794"/>
    </source>
</evidence>
<evidence type="ECO:0000313" key="7">
    <source>
        <dbReference type="EMBL" id="MBC8317723.1"/>
    </source>
</evidence>